<dbReference type="Proteomes" id="UP000036681">
    <property type="component" value="Unplaced"/>
</dbReference>
<accession>A0A9J2PD44</accession>
<evidence type="ECO:0000313" key="2">
    <source>
        <dbReference type="WBParaSite" id="ALUE_0000727401-mRNA-1"/>
    </source>
</evidence>
<protein>
    <submittedName>
        <fullName evidence="2">Uncharacterized protein</fullName>
    </submittedName>
</protein>
<organism evidence="1 2">
    <name type="scientific">Ascaris lumbricoides</name>
    <name type="common">Giant roundworm</name>
    <dbReference type="NCBI Taxonomy" id="6252"/>
    <lineage>
        <taxon>Eukaryota</taxon>
        <taxon>Metazoa</taxon>
        <taxon>Ecdysozoa</taxon>
        <taxon>Nematoda</taxon>
        <taxon>Chromadorea</taxon>
        <taxon>Rhabditida</taxon>
        <taxon>Spirurina</taxon>
        <taxon>Ascaridomorpha</taxon>
        <taxon>Ascaridoidea</taxon>
        <taxon>Ascarididae</taxon>
        <taxon>Ascaris</taxon>
    </lineage>
</organism>
<sequence>MCGTLMPAALAPSMCPFFGGGGWGGGFSGYGYGPGMGMMCPEASIFYYYTCCEGFFGECCFYFQSWLIQDVDDEVAVFVYRICGRDTQRKAGFNFIARFQFLFKSLSKLVDKKRRSNFFLARLMLSSSNNNSL</sequence>
<dbReference type="AlphaFoldDB" id="A0A9J2PD44"/>
<reference evidence="2" key="1">
    <citation type="submission" date="2023-03" db="UniProtKB">
        <authorList>
            <consortium name="WormBaseParasite"/>
        </authorList>
    </citation>
    <scope>IDENTIFICATION</scope>
</reference>
<name>A0A9J2PD44_ASCLU</name>
<dbReference type="InterPro" id="IPR022559">
    <property type="entry name" value="SUP-1-like"/>
</dbReference>
<keyword evidence="1" id="KW-1185">Reference proteome</keyword>
<dbReference type="Pfam" id="PF10853">
    <property type="entry name" value="DUF2650"/>
    <property type="match status" value="1"/>
</dbReference>
<proteinExistence type="predicted"/>
<evidence type="ECO:0000313" key="1">
    <source>
        <dbReference type="Proteomes" id="UP000036681"/>
    </source>
</evidence>
<dbReference type="WBParaSite" id="ALUE_0000727401-mRNA-1">
    <property type="protein sequence ID" value="ALUE_0000727401-mRNA-1"/>
    <property type="gene ID" value="ALUE_0000727401"/>
</dbReference>